<accession>A0ACC3YVU8</accession>
<keyword evidence="2" id="KW-1185">Reference proteome</keyword>
<dbReference type="EMBL" id="VUJX02000005">
    <property type="protein sequence ID" value="KAL0936061.1"/>
    <property type="molecule type" value="Genomic_DNA"/>
</dbReference>
<protein>
    <submittedName>
        <fullName evidence="1">Uncharacterized protein</fullName>
    </submittedName>
</protein>
<gene>
    <name evidence="1" type="ORF">CTRU02_208276</name>
</gene>
<evidence type="ECO:0000313" key="1">
    <source>
        <dbReference type="EMBL" id="KAL0936061.1"/>
    </source>
</evidence>
<reference evidence="1 2" key="1">
    <citation type="journal article" date="2020" name="Phytopathology">
        <title>Genome Sequence Resources of Colletotrichum truncatum, C. plurivorum, C. musicola, and C. sojae: Four Species Pathogenic to Soybean (Glycine max).</title>
        <authorList>
            <person name="Rogerio F."/>
            <person name="Boufleur T.R."/>
            <person name="Ciampi-Guillardi M."/>
            <person name="Sukno S.A."/>
            <person name="Thon M.R."/>
            <person name="Massola Junior N.S."/>
            <person name="Baroncelli R."/>
        </authorList>
    </citation>
    <scope>NUCLEOTIDE SEQUENCE [LARGE SCALE GENOMIC DNA]</scope>
    <source>
        <strain evidence="1 2">CMES1059</strain>
    </source>
</reference>
<dbReference type="Proteomes" id="UP000805649">
    <property type="component" value="Unassembled WGS sequence"/>
</dbReference>
<organism evidence="1 2">
    <name type="scientific">Colletotrichum truncatum</name>
    <name type="common">Anthracnose fungus</name>
    <name type="synonym">Colletotrichum capsici</name>
    <dbReference type="NCBI Taxonomy" id="5467"/>
    <lineage>
        <taxon>Eukaryota</taxon>
        <taxon>Fungi</taxon>
        <taxon>Dikarya</taxon>
        <taxon>Ascomycota</taxon>
        <taxon>Pezizomycotina</taxon>
        <taxon>Sordariomycetes</taxon>
        <taxon>Hypocreomycetidae</taxon>
        <taxon>Glomerellales</taxon>
        <taxon>Glomerellaceae</taxon>
        <taxon>Colletotrichum</taxon>
        <taxon>Colletotrichum truncatum species complex</taxon>
    </lineage>
</organism>
<comment type="caution">
    <text evidence="1">The sequence shown here is derived from an EMBL/GenBank/DDBJ whole genome shotgun (WGS) entry which is preliminary data.</text>
</comment>
<name>A0ACC3YVU8_COLTU</name>
<evidence type="ECO:0000313" key="2">
    <source>
        <dbReference type="Proteomes" id="UP000805649"/>
    </source>
</evidence>
<proteinExistence type="predicted"/>
<sequence>MKFTIITTMVLSTLLSTTAAMPSVDTINNIIEDREVDILVKKALEDRQVADVVNKVIEDRQVADAMQTQNLNRATSILNSARSSAVGNIRGRRLTEARERRCEKNPPTECNKCMDALVQTAIFQVMECGVAALGVGALTGGVAAALAAMGFLACDGVVYGSYEKGLVECRAF</sequence>